<evidence type="ECO:0000313" key="3">
    <source>
        <dbReference type="Proteomes" id="UP000000365"/>
    </source>
</evidence>
<organism evidence="2 3">
    <name type="scientific">Methanocorpusculum labreanum (strain ATCC 43576 / DSM 4855 / Z)</name>
    <dbReference type="NCBI Taxonomy" id="410358"/>
    <lineage>
        <taxon>Archaea</taxon>
        <taxon>Methanobacteriati</taxon>
        <taxon>Methanobacteriota</taxon>
        <taxon>Stenosarchaea group</taxon>
        <taxon>Methanomicrobia</taxon>
        <taxon>Methanomicrobiales</taxon>
        <taxon>Methanocorpusculaceae</taxon>
        <taxon>Methanocorpusculum</taxon>
    </lineage>
</organism>
<sequence length="188" mass="21220">MSGNTLKYNKSHMNCLSQDKKIENEVIIMSELIYDIDGNMGKILKVYENRCLISAKPGVKGALFGSLLNGDKEYYYSDITSVQFKNLGATTGFLQFEYAGSHSKNNFINENSFTFAATVGTSKNKQLKEQMPVVYEYIQDRVRAYKEGKNNTVSTLSVADELKKFKELLDCGVISQEEFDTKKKQLLG</sequence>
<dbReference type="HOGENOM" id="CLU_093409_3_1_2"/>
<keyword evidence="3" id="KW-1185">Reference proteome</keyword>
<protein>
    <recommendedName>
        <fullName evidence="1">SHOCT domain-containing protein</fullName>
    </recommendedName>
</protein>
<dbReference type="eggNOG" id="arCOG07669">
    <property type="taxonomic scope" value="Archaea"/>
</dbReference>
<dbReference type="Proteomes" id="UP000000365">
    <property type="component" value="Chromosome"/>
</dbReference>
<dbReference type="Pfam" id="PF09851">
    <property type="entry name" value="SHOCT"/>
    <property type="match status" value="1"/>
</dbReference>
<feature type="domain" description="SHOCT" evidence="1">
    <location>
        <begin position="160"/>
        <end position="187"/>
    </location>
</feature>
<dbReference type="KEGG" id="mla:Mlab_1036"/>
<name>A2SS99_METLZ</name>
<gene>
    <name evidence="2" type="ordered locus">Mlab_1036</name>
</gene>
<evidence type="ECO:0000259" key="1">
    <source>
        <dbReference type="Pfam" id="PF09851"/>
    </source>
</evidence>
<evidence type="ECO:0000313" key="2">
    <source>
        <dbReference type="EMBL" id="ABN07205.1"/>
    </source>
</evidence>
<dbReference type="EMBL" id="CP000559">
    <property type="protein sequence ID" value="ABN07205.1"/>
    <property type="molecule type" value="Genomic_DNA"/>
</dbReference>
<proteinExistence type="predicted"/>
<dbReference type="AlphaFoldDB" id="A2SS99"/>
<accession>A2SS99</accession>
<dbReference type="InterPro" id="IPR018649">
    <property type="entry name" value="SHOCT"/>
</dbReference>
<reference evidence="2 3" key="1">
    <citation type="journal article" date="2009" name="Stand. Genomic Sci.">
        <title>Complete genome sequence of Methanocorpusculum labreanum type strain Z.</title>
        <authorList>
            <person name="Anderson I.J."/>
            <person name="Sieprawska-Lupa M."/>
            <person name="Goltsman E."/>
            <person name="Lapidus A."/>
            <person name="Copeland A."/>
            <person name="Glavina Del Rio T."/>
            <person name="Tice H."/>
            <person name="Dalin E."/>
            <person name="Barry K."/>
            <person name="Pitluck S."/>
            <person name="Hauser L."/>
            <person name="Land M."/>
            <person name="Lucas S."/>
            <person name="Richardson P."/>
            <person name="Whitman W.B."/>
            <person name="Kyrpides N.C."/>
        </authorList>
    </citation>
    <scope>NUCLEOTIDE SEQUENCE [LARGE SCALE GENOMIC DNA]</scope>
    <source>
        <strain evidence="3">ATCC 43576 / DSM 4855 / Z</strain>
    </source>
</reference>